<feature type="transmembrane region" description="Helical" evidence="7">
    <location>
        <begin position="81"/>
        <end position="104"/>
    </location>
</feature>
<keyword evidence="9" id="KW-1185">Reference proteome</keyword>
<feature type="transmembrane region" description="Helical" evidence="7">
    <location>
        <begin position="297"/>
        <end position="318"/>
    </location>
</feature>
<keyword evidence="3" id="KW-1003">Cell membrane</keyword>
<proteinExistence type="predicted"/>
<keyword evidence="4 7" id="KW-0812">Transmembrane</keyword>
<feature type="transmembrane region" description="Helical" evidence="7">
    <location>
        <begin position="266"/>
        <end position="285"/>
    </location>
</feature>
<dbReference type="CDD" id="cd06173">
    <property type="entry name" value="MFS_MefA_like"/>
    <property type="match status" value="1"/>
</dbReference>
<feature type="transmembrane region" description="Helical" evidence="7">
    <location>
        <begin position="177"/>
        <end position="199"/>
    </location>
</feature>
<feature type="transmembrane region" description="Helical" evidence="7">
    <location>
        <begin position="110"/>
        <end position="131"/>
    </location>
</feature>
<comment type="subcellular location">
    <subcellularLocation>
        <location evidence="1">Cell membrane</location>
        <topology evidence="1">Multi-pass membrane protein</topology>
    </subcellularLocation>
</comment>
<feature type="transmembrane region" description="Helical" evidence="7">
    <location>
        <begin position="330"/>
        <end position="354"/>
    </location>
</feature>
<gene>
    <name evidence="8" type="ORF">DNH61_01345</name>
</gene>
<evidence type="ECO:0000256" key="1">
    <source>
        <dbReference type="ARBA" id="ARBA00004651"/>
    </source>
</evidence>
<dbReference type="GO" id="GO:0005886">
    <property type="term" value="C:plasma membrane"/>
    <property type="evidence" value="ECO:0007669"/>
    <property type="project" value="UniProtKB-SubCell"/>
</dbReference>
<evidence type="ECO:0000256" key="5">
    <source>
        <dbReference type="ARBA" id="ARBA00022989"/>
    </source>
</evidence>
<protein>
    <submittedName>
        <fullName evidence="8">MFS transporter</fullName>
    </submittedName>
</protein>
<dbReference type="AlphaFoldDB" id="A0A2W1LBC6"/>
<feature type="transmembrane region" description="Helical" evidence="7">
    <location>
        <begin position="49"/>
        <end position="69"/>
    </location>
</feature>
<dbReference type="InterPro" id="IPR036259">
    <property type="entry name" value="MFS_trans_sf"/>
</dbReference>
<dbReference type="Pfam" id="PF07690">
    <property type="entry name" value="MFS_1"/>
    <property type="match status" value="1"/>
</dbReference>
<evidence type="ECO:0000313" key="8">
    <source>
        <dbReference type="EMBL" id="PZD97548.1"/>
    </source>
</evidence>
<evidence type="ECO:0000256" key="7">
    <source>
        <dbReference type="SAM" id="Phobius"/>
    </source>
</evidence>
<evidence type="ECO:0000256" key="6">
    <source>
        <dbReference type="ARBA" id="ARBA00023136"/>
    </source>
</evidence>
<evidence type="ECO:0000313" key="9">
    <source>
        <dbReference type="Proteomes" id="UP000249522"/>
    </source>
</evidence>
<feature type="transmembrane region" description="Helical" evidence="7">
    <location>
        <begin position="366"/>
        <end position="389"/>
    </location>
</feature>
<dbReference type="GO" id="GO:0022857">
    <property type="term" value="F:transmembrane transporter activity"/>
    <property type="evidence" value="ECO:0007669"/>
    <property type="project" value="InterPro"/>
</dbReference>
<comment type="caution">
    <text evidence="8">The sequence shown here is derived from an EMBL/GenBank/DDBJ whole genome shotgun (WGS) entry which is preliminary data.</text>
</comment>
<feature type="transmembrane region" description="Helical" evidence="7">
    <location>
        <begin position="234"/>
        <end position="254"/>
    </location>
</feature>
<evidence type="ECO:0000256" key="3">
    <source>
        <dbReference type="ARBA" id="ARBA00022475"/>
    </source>
</evidence>
<evidence type="ECO:0000256" key="4">
    <source>
        <dbReference type="ARBA" id="ARBA00022692"/>
    </source>
</evidence>
<dbReference type="InterPro" id="IPR011701">
    <property type="entry name" value="MFS"/>
</dbReference>
<keyword evidence="5 7" id="KW-1133">Transmembrane helix</keyword>
<dbReference type="PANTHER" id="PTHR43266">
    <property type="entry name" value="MACROLIDE-EFFLUX PROTEIN"/>
    <property type="match status" value="1"/>
</dbReference>
<keyword evidence="6 7" id="KW-0472">Membrane</keyword>
<evidence type="ECO:0000256" key="2">
    <source>
        <dbReference type="ARBA" id="ARBA00022448"/>
    </source>
</evidence>
<dbReference type="SUPFAM" id="SSF103473">
    <property type="entry name" value="MFS general substrate transporter"/>
    <property type="match status" value="1"/>
</dbReference>
<feature type="transmembrane region" description="Helical" evidence="7">
    <location>
        <begin position="395"/>
        <end position="413"/>
    </location>
</feature>
<dbReference type="OrthoDB" id="9775268at2"/>
<organism evidence="8 9">
    <name type="scientific">Paenibacillus sambharensis</name>
    <dbReference type="NCBI Taxonomy" id="1803190"/>
    <lineage>
        <taxon>Bacteria</taxon>
        <taxon>Bacillati</taxon>
        <taxon>Bacillota</taxon>
        <taxon>Bacilli</taxon>
        <taxon>Bacillales</taxon>
        <taxon>Paenibacillaceae</taxon>
        <taxon>Paenibacillus</taxon>
    </lineage>
</organism>
<feature type="transmembrane region" description="Helical" evidence="7">
    <location>
        <begin position="21"/>
        <end position="43"/>
    </location>
</feature>
<dbReference type="PANTHER" id="PTHR43266:SF9">
    <property type="entry name" value="PERMEASE, MAJOR FACILITATOR SUPERFAMILY-RELATED"/>
    <property type="match status" value="1"/>
</dbReference>
<dbReference type="Proteomes" id="UP000249522">
    <property type="component" value="Unassembled WGS sequence"/>
</dbReference>
<feature type="transmembrane region" description="Helical" evidence="7">
    <location>
        <begin position="151"/>
        <end position="171"/>
    </location>
</feature>
<accession>A0A2W1LBC6</accession>
<name>A0A2W1LBC6_9BACL</name>
<dbReference type="EMBL" id="QKRB01000010">
    <property type="protein sequence ID" value="PZD97548.1"/>
    <property type="molecule type" value="Genomic_DNA"/>
</dbReference>
<keyword evidence="2" id="KW-0813">Transport</keyword>
<sequence length="440" mass="48104">MTGGVTAVKVKAERFNIWGYTIGRIVSLFGTAIYQFALGLYVLQLTGSAMSFAITLMLGLIPAIVLNPLAGAVADRWDKKVIVVTTELGSGLLMIVVYLTSSFYGLELMLIYTAAFLLTVLTTFYSIGLEAAKPNIVSERRLMTINSVGKIIESGSTIMGPMLGGIIFALIDIRLFVLVNGISFLLSGLCMLFIQFRLFEQPEAGEREKRSGLVKDMREGWHYLMGRPDVRQRFAILILLNFFLTLTVTVPLPYILTTELRLKPEVYGVVQAAFPAGMIAGAMMVTRMMARWSYIVWLSRLSLGLAVCMIAVGIPVLLGELGLGPCGHMAIYSTIMLSLGIMVALIDIPLLYYIQREVPELYRGRVLSLGVSAAKILVPVAMAISGLSLSSVPVTYIPTIGGVLFLLFTVYSTSRAGRNLREREPARIDRVGAEDTTGSR</sequence>
<dbReference type="Gene3D" id="1.20.1250.20">
    <property type="entry name" value="MFS general substrate transporter like domains"/>
    <property type="match status" value="1"/>
</dbReference>
<reference evidence="8 9" key="1">
    <citation type="submission" date="2018-06" db="EMBL/GenBank/DDBJ databases">
        <title>Paenibacillus imtechensis sp. nov.</title>
        <authorList>
            <person name="Pinnaka A.K."/>
            <person name="Singh H."/>
            <person name="Kaur M."/>
        </authorList>
    </citation>
    <scope>NUCLEOTIDE SEQUENCE [LARGE SCALE GENOMIC DNA]</scope>
    <source>
        <strain evidence="8 9">SMB1</strain>
    </source>
</reference>